<dbReference type="InterPro" id="IPR025392">
    <property type="entry name" value="DUF4124"/>
</dbReference>
<organism evidence="2">
    <name type="scientific">hydrothermal vent metagenome</name>
    <dbReference type="NCBI Taxonomy" id="652676"/>
    <lineage>
        <taxon>unclassified sequences</taxon>
        <taxon>metagenomes</taxon>
        <taxon>ecological metagenomes</taxon>
    </lineage>
</organism>
<proteinExistence type="predicted"/>
<gene>
    <name evidence="2" type="ORF">MNBD_GAMMA24-1116</name>
</gene>
<dbReference type="AlphaFoldDB" id="A0A3B1C3K9"/>
<dbReference type="EMBL" id="UOFZ01000107">
    <property type="protein sequence ID" value="VAX13265.1"/>
    <property type="molecule type" value="Genomic_DNA"/>
</dbReference>
<protein>
    <recommendedName>
        <fullName evidence="1">DUF4124 domain-containing protein</fullName>
    </recommendedName>
</protein>
<name>A0A3B1C3K9_9ZZZZ</name>
<reference evidence="2" key="1">
    <citation type="submission" date="2018-06" db="EMBL/GenBank/DDBJ databases">
        <authorList>
            <person name="Zhirakovskaya E."/>
        </authorList>
    </citation>
    <scope>NUCLEOTIDE SEQUENCE</scope>
</reference>
<dbReference type="Pfam" id="PF13511">
    <property type="entry name" value="DUF4124"/>
    <property type="match status" value="1"/>
</dbReference>
<evidence type="ECO:0000259" key="1">
    <source>
        <dbReference type="Pfam" id="PF13511"/>
    </source>
</evidence>
<accession>A0A3B1C3K9</accession>
<sequence length="184" mass="20084">MRRILFILFISLSLSLVAATKVYKKVNPDGSVAYSDVPFAEGGEVIKLKPLPTVSLPPLTPNAQPAPAAPAKPFQYESVRILFPADDEAIRSNNGNISFRGEIKPGLQSNLEHHIEWLLDGKPIPGASGLNPNLKNLDRGTHQLQLRVVNFDGKAVIQTPVISFHILRVRLGKQNIYAPTPVAP</sequence>
<feature type="domain" description="DUF4124" evidence="1">
    <location>
        <begin position="11"/>
        <end position="61"/>
    </location>
</feature>
<evidence type="ECO:0000313" key="2">
    <source>
        <dbReference type="EMBL" id="VAX13265.1"/>
    </source>
</evidence>